<dbReference type="EMBL" id="JAVRJZ010000020">
    <property type="protein sequence ID" value="KAK2706131.1"/>
    <property type="molecule type" value="Genomic_DNA"/>
</dbReference>
<organism evidence="1 2">
    <name type="scientific">Artemia franciscana</name>
    <name type="common">Brine shrimp</name>
    <name type="synonym">Artemia sanfranciscana</name>
    <dbReference type="NCBI Taxonomy" id="6661"/>
    <lineage>
        <taxon>Eukaryota</taxon>
        <taxon>Metazoa</taxon>
        <taxon>Ecdysozoa</taxon>
        <taxon>Arthropoda</taxon>
        <taxon>Crustacea</taxon>
        <taxon>Branchiopoda</taxon>
        <taxon>Anostraca</taxon>
        <taxon>Artemiidae</taxon>
        <taxon>Artemia</taxon>
    </lineage>
</organism>
<proteinExistence type="predicted"/>
<sequence length="70" mass="8380">MDTERDIDTGRDNWIRLRAWIWILKETLILEADNCMRLGACIRNMDTERGVDTGRDNWKQITGYDYEHGY</sequence>
<accession>A0AA88HER9</accession>
<reference evidence="1" key="1">
    <citation type="submission" date="2023-07" db="EMBL/GenBank/DDBJ databases">
        <title>Chromosome-level genome assembly of Artemia franciscana.</title>
        <authorList>
            <person name="Jo E."/>
        </authorList>
    </citation>
    <scope>NUCLEOTIDE SEQUENCE</scope>
    <source>
        <tissue evidence="1">Whole body</tissue>
    </source>
</reference>
<comment type="caution">
    <text evidence="1">The sequence shown here is derived from an EMBL/GenBank/DDBJ whole genome shotgun (WGS) entry which is preliminary data.</text>
</comment>
<protein>
    <submittedName>
        <fullName evidence="1">Uncharacterized protein</fullName>
    </submittedName>
</protein>
<dbReference type="Proteomes" id="UP001187531">
    <property type="component" value="Unassembled WGS sequence"/>
</dbReference>
<name>A0AA88HER9_ARTSF</name>
<evidence type="ECO:0000313" key="2">
    <source>
        <dbReference type="Proteomes" id="UP001187531"/>
    </source>
</evidence>
<dbReference type="AlphaFoldDB" id="A0AA88HER9"/>
<keyword evidence="2" id="KW-1185">Reference proteome</keyword>
<evidence type="ECO:0000313" key="1">
    <source>
        <dbReference type="EMBL" id="KAK2706131.1"/>
    </source>
</evidence>
<gene>
    <name evidence="1" type="ORF">QYM36_016231</name>
</gene>